<dbReference type="CDD" id="cd16282">
    <property type="entry name" value="metallo-hydrolase-like_MBL-fold"/>
    <property type="match status" value="1"/>
</dbReference>
<dbReference type="SMART" id="SM00849">
    <property type="entry name" value="Lactamase_B"/>
    <property type="match status" value="1"/>
</dbReference>
<organism evidence="3 4">
    <name type="scientific">Hyunsoonleella flava</name>
    <dbReference type="NCBI Taxonomy" id="2527939"/>
    <lineage>
        <taxon>Bacteria</taxon>
        <taxon>Pseudomonadati</taxon>
        <taxon>Bacteroidota</taxon>
        <taxon>Flavobacteriia</taxon>
        <taxon>Flavobacteriales</taxon>
        <taxon>Flavobacteriaceae</taxon>
    </lineage>
</organism>
<comment type="caution">
    <text evidence="3">The sequence shown here is derived from an EMBL/GenBank/DDBJ whole genome shotgun (WGS) entry which is preliminary data.</text>
</comment>
<gene>
    <name evidence="3" type="ORF">EYD45_12445</name>
</gene>
<dbReference type="OrthoDB" id="9769598at2"/>
<protein>
    <submittedName>
        <fullName evidence="3">MBL fold metallo-hydrolase</fullName>
    </submittedName>
</protein>
<accession>A0A4Q9FEQ6</accession>
<dbReference type="GO" id="GO:0016787">
    <property type="term" value="F:hydrolase activity"/>
    <property type="evidence" value="ECO:0007669"/>
    <property type="project" value="UniProtKB-KW"/>
</dbReference>
<sequence>MSILKSVSALIFIVFNLFNITAQSRWDKVTITTTKLTDNTYMLVGAGGNIGVSVGEDGILIIDDQFAPLTDKIVAALKQLSDKPIKYVMNTHHHGDHTGGNENFGNLGATIMAHDNVKKRLKEKSPAIALPVITFNDKLSVQMNGETVVVIHVDSAHTDGDALLYFTESNVLHTGDTYFNGRYPYMDLKSGGSVDGYINAVKTGLMLVDENTKIIPGHGALSNKAEYETFLKMLETLKANVLAEIKKGKTEDEVAANNTITKTYDALDYGCCFINSEKIKRTFYRSLKKN</sequence>
<dbReference type="InterPro" id="IPR050855">
    <property type="entry name" value="NDM-1-like"/>
</dbReference>
<evidence type="ECO:0000259" key="2">
    <source>
        <dbReference type="SMART" id="SM00849"/>
    </source>
</evidence>
<comment type="similarity">
    <text evidence="1">Belongs to the metallo-beta-lactamase superfamily. Class-B beta-lactamase family.</text>
</comment>
<evidence type="ECO:0000313" key="3">
    <source>
        <dbReference type="EMBL" id="TBN01833.1"/>
    </source>
</evidence>
<dbReference type="Proteomes" id="UP000291142">
    <property type="component" value="Unassembled WGS sequence"/>
</dbReference>
<evidence type="ECO:0000313" key="4">
    <source>
        <dbReference type="Proteomes" id="UP000291142"/>
    </source>
</evidence>
<evidence type="ECO:0000256" key="1">
    <source>
        <dbReference type="ARBA" id="ARBA00005250"/>
    </source>
</evidence>
<feature type="domain" description="Metallo-beta-lactamase" evidence="2">
    <location>
        <begin position="47"/>
        <end position="218"/>
    </location>
</feature>
<keyword evidence="3" id="KW-0378">Hydrolase</keyword>
<dbReference type="PANTHER" id="PTHR42951">
    <property type="entry name" value="METALLO-BETA-LACTAMASE DOMAIN-CONTAINING"/>
    <property type="match status" value="1"/>
</dbReference>
<dbReference type="GO" id="GO:0017001">
    <property type="term" value="P:antibiotic catabolic process"/>
    <property type="evidence" value="ECO:0007669"/>
    <property type="project" value="UniProtKB-ARBA"/>
</dbReference>
<dbReference type="AlphaFoldDB" id="A0A4Q9FEQ6"/>
<dbReference type="SUPFAM" id="SSF56281">
    <property type="entry name" value="Metallo-hydrolase/oxidoreductase"/>
    <property type="match status" value="1"/>
</dbReference>
<proteinExistence type="inferred from homology"/>
<name>A0A4Q9FEQ6_9FLAO</name>
<dbReference type="InterPro" id="IPR036866">
    <property type="entry name" value="RibonucZ/Hydroxyglut_hydro"/>
</dbReference>
<keyword evidence="4" id="KW-1185">Reference proteome</keyword>
<dbReference type="InterPro" id="IPR001279">
    <property type="entry name" value="Metallo-B-lactamas"/>
</dbReference>
<dbReference type="EMBL" id="SIRT01000011">
    <property type="protein sequence ID" value="TBN01833.1"/>
    <property type="molecule type" value="Genomic_DNA"/>
</dbReference>
<dbReference type="Pfam" id="PF00753">
    <property type="entry name" value="Lactamase_B"/>
    <property type="match status" value="1"/>
</dbReference>
<dbReference type="RefSeq" id="WP_130964886.1">
    <property type="nucleotide sequence ID" value="NZ_SIRT01000011.1"/>
</dbReference>
<dbReference type="Gene3D" id="3.60.15.10">
    <property type="entry name" value="Ribonuclease Z/Hydroxyacylglutathione hydrolase-like"/>
    <property type="match status" value="1"/>
</dbReference>
<reference evidence="3 4" key="1">
    <citation type="submission" date="2019-02" db="EMBL/GenBank/DDBJ databases">
        <title>Hyunsoonleella sp., isolated from marine sediment.</title>
        <authorList>
            <person name="Liu B.-T."/>
        </authorList>
    </citation>
    <scope>NUCLEOTIDE SEQUENCE [LARGE SCALE GENOMIC DNA]</scope>
    <source>
        <strain evidence="3 4">T58</strain>
    </source>
</reference>
<dbReference type="PANTHER" id="PTHR42951:SF4">
    <property type="entry name" value="ACYL-COENZYME A THIOESTERASE MBLAC2"/>
    <property type="match status" value="1"/>
</dbReference>